<reference evidence="1" key="1">
    <citation type="submission" date="2014-05" db="EMBL/GenBank/DDBJ databases">
        <title>The transcriptome of the halophilic microalga Tetraselmis sp. GSL018 isolated from the Great Salt Lake, Utah.</title>
        <authorList>
            <person name="Jinkerson R.E."/>
            <person name="D'Adamo S."/>
            <person name="Posewitz M.C."/>
        </authorList>
    </citation>
    <scope>NUCLEOTIDE SEQUENCE</scope>
    <source>
        <strain evidence="1">GSL018</strain>
    </source>
</reference>
<gene>
    <name evidence="1" type="ORF">TSPGSL018_28820</name>
</gene>
<sequence>GRKAWGSGAGAGTAVKASALTCDQISDPAFPGKAQTIVSARAKATLNRWRSFGARELAVGRGRRRCTRGDCMCALRRRRGDAQLACVTNLRIGWCT</sequence>
<evidence type="ECO:0000313" key="1">
    <source>
        <dbReference type="EMBL" id="JAC73464.1"/>
    </source>
</evidence>
<dbReference type="AlphaFoldDB" id="A0A061RRP5"/>
<dbReference type="EMBL" id="GBEZ01012420">
    <property type="protein sequence ID" value="JAC73464.1"/>
    <property type="molecule type" value="Transcribed_RNA"/>
</dbReference>
<protein>
    <submittedName>
        <fullName evidence="1">Uncharacterized protein</fullName>
    </submittedName>
</protein>
<feature type="non-terminal residue" evidence="1">
    <location>
        <position position="1"/>
    </location>
</feature>
<organism evidence="1">
    <name type="scientific">Tetraselmis sp. GSL018</name>
    <dbReference type="NCBI Taxonomy" id="582737"/>
    <lineage>
        <taxon>Eukaryota</taxon>
        <taxon>Viridiplantae</taxon>
        <taxon>Chlorophyta</taxon>
        <taxon>core chlorophytes</taxon>
        <taxon>Chlorodendrophyceae</taxon>
        <taxon>Chlorodendrales</taxon>
        <taxon>Chlorodendraceae</taxon>
        <taxon>Tetraselmis</taxon>
    </lineage>
</organism>
<proteinExistence type="predicted"/>
<name>A0A061RRP5_9CHLO</name>
<accession>A0A061RRP5</accession>